<dbReference type="InterPro" id="IPR048136">
    <property type="entry name" value="STM3941-like"/>
</dbReference>
<feature type="transmembrane region" description="Helical" evidence="1">
    <location>
        <begin position="38"/>
        <end position="59"/>
    </location>
</feature>
<sequence>MDKVEIGRSRSKTFLLILGAIAFVAAGLGMIYASDTDMFEKVIGGISILFFGAAIPIGIKKLIKNEIAIELNAKKLIIEPKSSKRLSLAWDKIQGFDVIKISGTKIIIILVNEPEEWIEKETNSVKRNLMQFNLNNYGSPFNITSTGLAVSHYSLLDLLNEYQGKYNLKK</sequence>
<keyword evidence="3" id="KW-1185">Reference proteome</keyword>
<feature type="transmembrane region" description="Helical" evidence="1">
    <location>
        <begin position="12"/>
        <end position="32"/>
    </location>
</feature>
<evidence type="ECO:0000256" key="1">
    <source>
        <dbReference type="SAM" id="Phobius"/>
    </source>
</evidence>
<proteinExistence type="predicted"/>
<evidence type="ECO:0000313" key="2">
    <source>
        <dbReference type="EMBL" id="PQJ15956.1"/>
    </source>
</evidence>
<accession>A0A2S7T918</accession>
<reference evidence="3" key="1">
    <citation type="submission" date="2016-11" db="EMBL/GenBank/DDBJ databases">
        <title>Trade-off between light-utilization and light-protection in marine flavobacteria.</title>
        <authorList>
            <person name="Kumagai Y."/>
            <person name="Yoshizawa S."/>
            <person name="Kogure K."/>
        </authorList>
    </citation>
    <scope>NUCLEOTIDE SEQUENCE [LARGE SCALE GENOMIC DNA]</scope>
    <source>
        <strain evidence="3">SG-18</strain>
    </source>
</reference>
<dbReference type="Proteomes" id="UP000239366">
    <property type="component" value="Unassembled WGS sequence"/>
</dbReference>
<comment type="caution">
    <text evidence="2">The sequence shown here is derived from an EMBL/GenBank/DDBJ whole genome shotgun (WGS) entry which is preliminary data.</text>
</comment>
<dbReference type="AlphaFoldDB" id="A0A2S7T918"/>
<organism evidence="2 3">
    <name type="scientific">Aureicoccus marinus</name>
    <dbReference type="NCBI Taxonomy" id="754435"/>
    <lineage>
        <taxon>Bacteria</taxon>
        <taxon>Pseudomonadati</taxon>
        <taxon>Bacteroidota</taxon>
        <taxon>Flavobacteriia</taxon>
        <taxon>Flavobacteriales</taxon>
        <taxon>Flavobacteriaceae</taxon>
        <taxon>Aureicoccus</taxon>
    </lineage>
</organism>
<keyword evidence="1" id="KW-0812">Transmembrane</keyword>
<keyword evidence="1" id="KW-1133">Transmembrane helix</keyword>
<dbReference type="OrthoDB" id="6028159at2"/>
<dbReference type="NCBIfam" id="NF041635">
    <property type="entry name" value="STM3941_fam"/>
    <property type="match status" value="1"/>
</dbReference>
<dbReference type="RefSeq" id="WP_105001624.1">
    <property type="nucleotide sequence ID" value="NZ_MQVX01000001.1"/>
</dbReference>
<protein>
    <submittedName>
        <fullName evidence="2">Uncharacterized protein</fullName>
    </submittedName>
</protein>
<dbReference type="EMBL" id="MQVX01000001">
    <property type="protein sequence ID" value="PQJ15956.1"/>
    <property type="molecule type" value="Genomic_DNA"/>
</dbReference>
<evidence type="ECO:0000313" key="3">
    <source>
        <dbReference type="Proteomes" id="UP000239366"/>
    </source>
</evidence>
<keyword evidence="1" id="KW-0472">Membrane</keyword>
<gene>
    <name evidence="2" type="ORF">BST99_09660</name>
</gene>
<name>A0A2S7T918_9FLAO</name>